<feature type="transmembrane region" description="Helical" evidence="10">
    <location>
        <begin position="253"/>
        <end position="275"/>
    </location>
</feature>
<feature type="transmembrane region" description="Helical" evidence="10">
    <location>
        <begin position="142"/>
        <end position="162"/>
    </location>
</feature>
<dbReference type="PANTHER" id="PTHR24246">
    <property type="entry name" value="OLFACTORY RECEPTOR AND ADENOSINE RECEPTOR"/>
    <property type="match status" value="1"/>
</dbReference>
<reference evidence="13" key="1">
    <citation type="submission" date="2025-08" db="UniProtKB">
        <authorList>
            <consortium name="RefSeq"/>
        </authorList>
    </citation>
    <scope>IDENTIFICATION</scope>
    <source>
        <tissue evidence="13">Tentacle</tissue>
    </source>
</reference>
<keyword evidence="2" id="KW-1003">Cell membrane</keyword>
<keyword evidence="4 10" id="KW-1133">Transmembrane helix</keyword>
<dbReference type="FunCoup" id="A0A6P8IWL3">
    <property type="interactions" value="335"/>
</dbReference>
<evidence type="ECO:0000259" key="11">
    <source>
        <dbReference type="PROSITE" id="PS50262"/>
    </source>
</evidence>
<dbReference type="GeneID" id="116305924"/>
<organism evidence="12 13">
    <name type="scientific">Actinia tenebrosa</name>
    <name type="common">Australian red waratah sea anemone</name>
    <dbReference type="NCBI Taxonomy" id="6105"/>
    <lineage>
        <taxon>Eukaryota</taxon>
        <taxon>Metazoa</taxon>
        <taxon>Cnidaria</taxon>
        <taxon>Anthozoa</taxon>
        <taxon>Hexacorallia</taxon>
        <taxon>Actiniaria</taxon>
        <taxon>Actiniidae</taxon>
        <taxon>Actinia</taxon>
    </lineage>
</organism>
<feature type="transmembrane region" description="Helical" evidence="10">
    <location>
        <begin position="223"/>
        <end position="241"/>
    </location>
</feature>
<dbReference type="GO" id="GO:0005886">
    <property type="term" value="C:plasma membrane"/>
    <property type="evidence" value="ECO:0007669"/>
    <property type="project" value="UniProtKB-SubCell"/>
</dbReference>
<evidence type="ECO:0000256" key="6">
    <source>
        <dbReference type="ARBA" id="ARBA00023136"/>
    </source>
</evidence>
<dbReference type="Proteomes" id="UP000515163">
    <property type="component" value="Unplaced"/>
</dbReference>
<dbReference type="KEGG" id="aten:116305924"/>
<feature type="non-terminal residue" evidence="13">
    <location>
        <position position="328"/>
    </location>
</feature>
<dbReference type="PROSITE" id="PS50262">
    <property type="entry name" value="G_PROTEIN_RECEP_F1_2"/>
    <property type="match status" value="1"/>
</dbReference>
<dbReference type="SMART" id="SM01381">
    <property type="entry name" value="7TM_GPCR_Srsx"/>
    <property type="match status" value="1"/>
</dbReference>
<dbReference type="RefSeq" id="XP_031571786.1">
    <property type="nucleotide sequence ID" value="XM_031715926.1"/>
</dbReference>
<protein>
    <submittedName>
        <fullName evidence="13">Adenosine receptor A1-like</fullName>
    </submittedName>
</protein>
<comment type="subcellular location">
    <subcellularLocation>
        <location evidence="1">Cell membrane</location>
        <topology evidence="1">Multi-pass membrane protein</topology>
    </subcellularLocation>
</comment>
<dbReference type="PRINTS" id="PR00237">
    <property type="entry name" value="GPCRRHODOPSN"/>
</dbReference>
<dbReference type="Gene3D" id="1.20.1070.10">
    <property type="entry name" value="Rhodopsin 7-helix transmembrane proteins"/>
    <property type="match status" value="1"/>
</dbReference>
<keyword evidence="6 10" id="KW-0472">Membrane</keyword>
<evidence type="ECO:0000256" key="8">
    <source>
        <dbReference type="ARBA" id="ARBA00023180"/>
    </source>
</evidence>
<keyword evidence="7" id="KW-0675">Receptor</keyword>
<keyword evidence="5" id="KW-0297">G-protein coupled receptor</keyword>
<dbReference type="InterPro" id="IPR017452">
    <property type="entry name" value="GPCR_Rhodpsn_7TM"/>
</dbReference>
<proteinExistence type="predicted"/>
<sequence>MSQNSTQSSKDSLGTMSIICVTVIFTQAFIVSLANLLTIITFTINIHLRKRSVYCIINLAVADMLVGLGSLAVNSAIARIYGFKVLVHENAVQSQSLPVKIQFHVYTMTCNATMLSIALVALERMSAILWPLRHRQYSPWVYALSIALTWLASILIAITGIFSFNNSSKEYLGGVWMISIFFVICASYIAIYFKTRSNKQQNQLHIGLQRISRRDYRLMKTSFLVTVTSFATWIPLAILFIINDANRVSMSPYIVQCFVLLFVGSSFINPIIYVFRMKDFRAALLCLIIYCSRNRPANRIRPVGPARTTNRSGNQSATHVIDIHEVTR</sequence>
<dbReference type="OrthoDB" id="5979132at2759"/>
<gene>
    <name evidence="13" type="primary">LOC116305924</name>
</gene>
<keyword evidence="8" id="KW-0325">Glycoprotein</keyword>
<evidence type="ECO:0000256" key="1">
    <source>
        <dbReference type="ARBA" id="ARBA00004651"/>
    </source>
</evidence>
<dbReference type="CDD" id="cd00637">
    <property type="entry name" value="7tm_classA_rhodopsin-like"/>
    <property type="match status" value="1"/>
</dbReference>
<dbReference type="AlphaFoldDB" id="A0A6P8IWL3"/>
<evidence type="ECO:0000313" key="12">
    <source>
        <dbReference type="Proteomes" id="UP000515163"/>
    </source>
</evidence>
<dbReference type="InParanoid" id="A0A6P8IWL3"/>
<name>A0A6P8IWL3_ACTTE</name>
<evidence type="ECO:0000256" key="3">
    <source>
        <dbReference type="ARBA" id="ARBA00022692"/>
    </source>
</evidence>
<evidence type="ECO:0000256" key="2">
    <source>
        <dbReference type="ARBA" id="ARBA00022475"/>
    </source>
</evidence>
<evidence type="ECO:0000256" key="4">
    <source>
        <dbReference type="ARBA" id="ARBA00022989"/>
    </source>
</evidence>
<evidence type="ECO:0000313" key="13">
    <source>
        <dbReference type="RefSeq" id="XP_031571786.1"/>
    </source>
</evidence>
<feature type="transmembrane region" description="Helical" evidence="10">
    <location>
        <begin position="56"/>
        <end position="81"/>
    </location>
</feature>
<feature type="transmembrane region" description="Helical" evidence="10">
    <location>
        <begin position="101"/>
        <end position="122"/>
    </location>
</feature>
<keyword evidence="3 10" id="KW-0812">Transmembrane</keyword>
<dbReference type="Pfam" id="PF00001">
    <property type="entry name" value="7tm_1"/>
    <property type="match status" value="1"/>
</dbReference>
<evidence type="ECO:0000256" key="7">
    <source>
        <dbReference type="ARBA" id="ARBA00023170"/>
    </source>
</evidence>
<feature type="domain" description="G-protein coupled receptors family 1 profile" evidence="11">
    <location>
        <begin position="34"/>
        <end position="273"/>
    </location>
</feature>
<dbReference type="PANTHER" id="PTHR24246:SF27">
    <property type="entry name" value="ADENOSINE RECEPTOR, ISOFORM A"/>
    <property type="match status" value="1"/>
</dbReference>
<dbReference type="InterPro" id="IPR000276">
    <property type="entry name" value="GPCR_Rhodpsn"/>
</dbReference>
<dbReference type="GO" id="GO:0004930">
    <property type="term" value="F:G protein-coupled receptor activity"/>
    <property type="evidence" value="ECO:0007669"/>
    <property type="project" value="UniProtKB-KW"/>
</dbReference>
<feature type="transmembrane region" description="Helical" evidence="10">
    <location>
        <begin position="174"/>
        <end position="193"/>
    </location>
</feature>
<evidence type="ECO:0000256" key="9">
    <source>
        <dbReference type="ARBA" id="ARBA00023224"/>
    </source>
</evidence>
<dbReference type="SUPFAM" id="SSF81321">
    <property type="entry name" value="Family A G protein-coupled receptor-like"/>
    <property type="match status" value="1"/>
</dbReference>
<keyword evidence="12" id="KW-1185">Reference proteome</keyword>
<keyword evidence="9" id="KW-0807">Transducer</keyword>
<evidence type="ECO:0000256" key="5">
    <source>
        <dbReference type="ARBA" id="ARBA00023040"/>
    </source>
</evidence>
<accession>A0A6P8IWL3</accession>
<evidence type="ECO:0000256" key="10">
    <source>
        <dbReference type="SAM" id="Phobius"/>
    </source>
</evidence>
<feature type="transmembrane region" description="Helical" evidence="10">
    <location>
        <begin position="16"/>
        <end position="44"/>
    </location>
</feature>